<dbReference type="WBParaSite" id="BPAG_0000051001-mRNA-1">
    <property type="protein sequence ID" value="BPAG_0000051001-mRNA-1"/>
    <property type="gene ID" value="BPAG_0000051001"/>
</dbReference>
<feature type="region of interest" description="Disordered" evidence="3">
    <location>
        <begin position="929"/>
        <end position="963"/>
    </location>
</feature>
<feature type="region of interest" description="Disordered" evidence="3">
    <location>
        <begin position="876"/>
        <end position="912"/>
    </location>
</feature>
<dbReference type="GO" id="GO:0045214">
    <property type="term" value="P:sarcomere organization"/>
    <property type="evidence" value="ECO:0007669"/>
    <property type="project" value="TreeGrafter"/>
</dbReference>
<dbReference type="Pfam" id="PF00992">
    <property type="entry name" value="Troponin"/>
    <property type="match status" value="1"/>
</dbReference>
<protein>
    <submittedName>
        <fullName evidence="6">Protein kinase domain-containing protein</fullName>
    </submittedName>
</protein>
<keyword evidence="5" id="KW-1185">Reference proteome</keyword>
<dbReference type="InterPro" id="IPR027707">
    <property type="entry name" value="TNNT"/>
</dbReference>
<evidence type="ECO:0000313" key="4">
    <source>
        <dbReference type="EMBL" id="VDN81697.1"/>
    </source>
</evidence>
<proteinExistence type="inferred from homology"/>
<feature type="compositionally biased region" description="Basic and acidic residues" evidence="3">
    <location>
        <begin position="943"/>
        <end position="953"/>
    </location>
</feature>
<evidence type="ECO:0000256" key="2">
    <source>
        <dbReference type="SAM" id="Coils"/>
    </source>
</evidence>
<organism evidence="6">
    <name type="scientific">Brugia pahangi</name>
    <name type="common">Filarial nematode worm</name>
    <dbReference type="NCBI Taxonomy" id="6280"/>
    <lineage>
        <taxon>Eukaryota</taxon>
        <taxon>Metazoa</taxon>
        <taxon>Ecdysozoa</taxon>
        <taxon>Nematoda</taxon>
        <taxon>Chromadorea</taxon>
        <taxon>Rhabditida</taxon>
        <taxon>Spirurina</taxon>
        <taxon>Spiruromorpha</taxon>
        <taxon>Filarioidea</taxon>
        <taxon>Onchocercidae</taxon>
        <taxon>Brugia</taxon>
    </lineage>
</organism>
<dbReference type="GO" id="GO:0006936">
    <property type="term" value="P:muscle contraction"/>
    <property type="evidence" value="ECO:0007669"/>
    <property type="project" value="TreeGrafter"/>
</dbReference>
<sequence length="1467" mass="169040">HVPLLRKYRCTAAILTWITIPRILEYGIYKTISPTISNVYKTSVDFGDPILNIDRSRYSATKKKGISHLLFEGSAAAALTASRYTKQAYFSGRLLALCRLSSGSVEGSIIMHENVLSRKIETTTPYMSMNMHFNMTKGSYFTQIYKNDVVNDHTEQKVSSSNGSGNNLNRYRSYDFKPLHAENTSKRFSMNEQTAFDIAPNIIKSGFMDTANRGYAAKNFITPFSKKPAGVGQNSFTSFVSDQHDVMRTQTSHTKRADSFNCKLSMTTIPLRISNEHNRSGHYNSEDWIVSGHEYMKRLLQAHQVVDELLKARGLISNNEVDYLYSWDQKMNREPKTKEQNILDVYGPVAPKNDGGLDISGVSQLRSTSMSLGGDSENDLRGSPKLQERNSQNFMFTVLTSEKQGTGSIESVKVNIVKTKEHMDVYLKLIIKKPQHCWLYMDVKIRLKKKEHGSVTTDSKKGCNKGWKMVDDQTQQTKNRNQVHISAKSSERNSCNQNKRLNRDHKMALEQSVSTRVQKLSTTKSIERQMGKKHNAFLSKPKYETVDVCCCFVNKHCCPHKSIISLSVARCATVKQKNITVDGKEFLNKAEKETKLKCNEGDSVGTFLLAKTAKLPFHLNMLQNMEKNKIIAAQKGGKVIESNENMMEVEKDILDLSKTKKHFKFPIPTKASRKKLKGLEGSTTIFSVLHTKKLASDQARETSASSKQATISKNLCLQSKLPQLETAVRMPVRSHKIRITKQVVVKQITDSMKHQHEILMKVNKPSVLKKKECFEVEKAQKVLQNYTTVTTKGYQEILRSITKSESNVITEFGHNADTDIRQAREHLKRINFNRTGVSMESSTSFVHRINNDPLNSEQSFSALSVVKKKEKKVFETKIDKDSKNRPTQTPKPTTSTEQERYHDGGTTTGRNSDILDKELINAYRRTQRIPKPQAKIPAWNDYDEQKQTTDNKRNPPKLRHGTLSTASPLPCFIRARTPTLIDAAVTLSTVIPTTAVLRHVPSNHLPAVNSRLKNVLSSGSGITITGSLQQHSPSSQFGVTLKRVDRAIVKKSKSRGAITQSAPKKPWVPKWRRIQRTEEEEETETIPVIEVNKDEHRSGSDEEQKQIPIRFSSQVITEKNGRDMTEAEKAMMVAKRRQIEEESTKLQKYEEKRQVEREREEEELRKLKEKKERRKLEREEEERQLQERLMQKERKRKQEEACSYFLLGCKQRKRQQMLSSQFTNIALGQIRRNFVLPEKSDRTDKFGNIVQAKQEMSMTKEQQEEAKRNYLVYVKHTMEFGKNEPKELREKIRQIHQRICKLEADKYDLEKRHERQEYDLRELNERQRQVARNKAFKKGLHPADTNSIHPPKVSIISKYDRQIDRRNFRERRAMFENKTAYPCFPNVLPPATLYEKIILCDDKPDEPEDEDDEVDEQVGFSRRLYHYNYRSRFLSQYELFLKNLMLQLGEQLMLLELQEEEGDEEEE</sequence>
<dbReference type="GO" id="GO:0005861">
    <property type="term" value="C:troponin complex"/>
    <property type="evidence" value="ECO:0007669"/>
    <property type="project" value="InterPro"/>
</dbReference>
<evidence type="ECO:0000313" key="6">
    <source>
        <dbReference type="WBParaSite" id="BPAG_0000051001-mRNA-1"/>
    </source>
</evidence>
<name>A0A0N4SXT7_BRUPA</name>
<gene>
    <name evidence="4" type="ORF">BPAG_LOCUS511</name>
</gene>
<dbReference type="InterPro" id="IPR001978">
    <property type="entry name" value="Troponin"/>
</dbReference>
<feature type="coiled-coil region" evidence="2">
    <location>
        <begin position="1132"/>
        <end position="1202"/>
    </location>
</feature>
<evidence type="ECO:0000256" key="1">
    <source>
        <dbReference type="ARBA" id="ARBA00008330"/>
    </source>
</evidence>
<dbReference type="Gene3D" id="1.20.5.350">
    <property type="match status" value="1"/>
</dbReference>
<dbReference type="GO" id="GO:0005523">
    <property type="term" value="F:tropomyosin binding"/>
    <property type="evidence" value="ECO:0007669"/>
    <property type="project" value="TreeGrafter"/>
</dbReference>
<accession>A0A0N4SXT7</accession>
<keyword evidence="2" id="KW-0175">Coiled coil</keyword>
<dbReference type="PANTHER" id="PTHR11521:SF1">
    <property type="entry name" value="TROPONIN T, SKELETAL MUSCLE"/>
    <property type="match status" value="1"/>
</dbReference>
<dbReference type="PANTHER" id="PTHR11521">
    <property type="entry name" value="TROPONIN T"/>
    <property type="match status" value="1"/>
</dbReference>
<dbReference type="EMBL" id="UZAD01000023">
    <property type="protein sequence ID" value="VDN81697.1"/>
    <property type="molecule type" value="Genomic_DNA"/>
</dbReference>
<reference evidence="4 5" key="2">
    <citation type="submission" date="2018-11" db="EMBL/GenBank/DDBJ databases">
        <authorList>
            <consortium name="Pathogen Informatics"/>
        </authorList>
    </citation>
    <scope>NUCLEOTIDE SEQUENCE [LARGE SCALE GENOMIC DNA]</scope>
</reference>
<feature type="region of interest" description="Disordered" evidence="3">
    <location>
        <begin position="471"/>
        <end position="504"/>
    </location>
</feature>
<reference evidence="6" key="1">
    <citation type="submission" date="2016-03" db="UniProtKB">
        <authorList>
            <consortium name="WormBaseParasite"/>
        </authorList>
    </citation>
    <scope>IDENTIFICATION</scope>
</reference>
<dbReference type="InterPro" id="IPR038077">
    <property type="entry name" value="Troponin_sf"/>
</dbReference>
<comment type="similarity">
    <text evidence="1">Belongs to the troponin T family.</text>
</comment>
<dbReference type="Proteomes" id="UP000278627">
    <property type="component" value="Unassembled WGS sequence"/>
</dbReference>
<evidence type="ECO:0000313" key="5">
    <source>
        <dbReference type="Proteomes" id="UP000278627"/>
    </source>
</evidence>
<dbReference type="GO" id="GO:0006937">
    <property type="term" value="P:regulation of muscle contraction"/>
    <property type="evidence" value="ECO:0007669"/>
    <property type="project" value="InterPro"/>
</dbReference>
<evidence type="ECO:0000256" key="3">
    <source>
        <dbReference type="SAM" id="MobiDB-lite"/>
    </source>
</evidence>
<dbReference type="STRING" id="6280.A0A0N4SXT7"/>
<dbReference type="SUPFAM" id="SSF90250">
    <property type="entry name" value="Troponin coil-coiled subunits"/>
    <property type="match status" value="1"/>
</dbReference>
<feature type="compositionally biased region" description="Polar residues" evidence="3">
    <location>
        <begin position="885"/>
        <end position="896"/>
    </location>
</feature>
<feature type="compositionally biased region" description="Polar residues" evidence="3">
    <location>
        <begin position="472"/>
        <end position="499"/>
    </location>
</feature>